<accession>E6UJS9</accession>
<dbReference type="Proteomes" id="UP000006919">
    <property type="component" value="Plasmid pRUMAL01"/>
</dbReference>
<gene>
    <name evidence="2" type="ordered locus">Rumal_3478</name>
</gene>
<dbReference type="RefSeq" id="WP_013483475.1">
    <property type="nucleotide sequence ID" value="NC_014824.1"/>
</dbReference>
<dbReference type="SMART" id="SM00860">
    <property type="entry name" value="SMI1_KNR4"/>
    <property type="match status" value="1"/>
</dbReference>
<name>E6UJS9_RUMA7</name>
<organism evidence="2 3">
    <name type="scientific">Ruminococcus albus (strain ATCC 27210 / DSM 20455 / JCM 14654 / NCDO 2250 / 7)</name>
    <dbReference type="NCBI Taxonomy" id="697329"/>
    <lineage>
        <taxon>Bacteria</taxon>
        <taxon>Bacillati</taxon>
        <taxon>Bacillota</taxon>
        <taxon>Clostridia</taxon>
        <taxon>Eubacteriales</taxon>
        <taxon>Oscillospiraceae</taxon>
        <taxon>Ruminococcus</taxon>
    </lineage>
</organism>
<dbReference type="SUPFAM" id="SSF160631">
    <property type="entry name" value="SMI1/KNR4-like"/>
    <property type="match status" value="1"/>
</dbReference>
<dbReference type="OrthoDB" id="1739659at2"/>
<dbReference type="Pfam" id="PF09346">
    <property type="entry name" value="SMI1_KNR4"/>
    <property type="match status" value="1"/>
</dbReference>
<geneLocation type="plasmid" evidence="2 3">
    <name>pRUMAL01</name>
</geneLocation>
<reference evidence="3" key="1">
    <citation type="journal article" date="2011" name="J. Bacteriol.">
        <title>Complete genome of the cellulolytic ruminal bacterium Ruminococcus albus 7.</title>
        <authorList>
            <person name="Suen G."/>
            <person name="Stevenson D.M."/>
            <person name="Bruce D.C."/>
            <person name="Chertkov O."/>
            <person name="Copeland A."/>
            <person name="Cheng J.F."/>
            <person name="Detter C."/>
            <person name="Detter J.C."/>
            <person name="Goodwin L.A."/>
            <person name="Han C.S."/>
            <person name="Hauser L.J."/>
            <person name="Ivanova N.N."/>
            <person name="Kyrpides N.C."/>
            <person name="Land M.L."/>
            <person name="Lapidus A."/>
            <person name="Lucas S."/>
            <person name="Ovchinnikova G."/>
            <person name="Pitluck S."/>
            <person name="Tapia R."/>
            <person name="Woyke T."/>
            <person name="Boyum J."/>
            <person name="Mead D."/>
            <person name="Weimer P.J."/>
        </authorList>
    </citation>
    <scope>NUCLEOTIDE SEQUENCE [LARGE SCALE GENOMIC DNA]</scope>
    <source>
        <strain evidence="3">ATCC 27210 / DSM 20455 / JCM 14654 / NCDO 2250 / 7</strain>
        <plasmid evidence="3">pRUMAL01</plasmid>
    </source>
</reference>
<dbReference type="Gene3D" id="3.40.1580.10">
    <property type="entry name" value="SMI1/KNR4-like"/>
    <property type="match status" value="1"/>
</dbReference>
<dbReference type="EMBL" id="CP002404">
    <property type="protein sequence ID" value="ADU23925.1"/>
    <property type="molecule type" value="Genomic_DNA"/>
</dbReference>
<dbReference type="InterPro" id="IPR037883">
    <property type="entry name" value="Knr4/Smi1-like_sf"/>
</dbReference>
<dbReference type="InterPro" id="IPR018958">
    <property type="entry name" value="Knr4/Smi1-like_dom"/>
</dbReference>
<dbReference type="eggNOG" id="ENOG50303NY">
    <property type="taxonomic scope" value="Bacteria"/>
</dbReference>
<evidence type="ECO:0000313" key="3">
    <source>
        <dbReference type="Proteomes" id="UP000006919"/>
    </source>
</evidence>
<dbReference type="KEGG" id="ral:Rumal_3478"/>
<dbReference type="AlphaFoldDB" id="E6UJS9"/>
<evidence type="ECO:0000259" key="1">
    <source>
        <dbReference type="SMART" id="SM00860"/>
    </source>
</evidence>
<proteinExistence type="predicted"/>
<feature type="domain" description="Knr4/Smi1-like" evidence="1">
    <location>
        <begin position="4"/>
        <end position="112"/>
    </location>
</feature>
<sequence>MNDKELFTRISEVENRLNITIPKVYKDFLLKHDGMEFDDGILYGIEEIEDRYLTFEFNKYAPELIPIGNDNGDYELVMKSGNQIKRFGIVEQGSVGSLEPEHFHNFTQWYNSGHSFEFETGTSNIDGSKRVKVVLKKCPTDKSRTIMKIRKALRLELPITELLRAANNAPVVLTESLTFAVAKKLIAENSLDEWLDIKS</sequence>
<protein>
    <submittedName>
        <fullName evidence="2">Cell wall assembly/cell proliferation coordinating protein, KNR4-like protein</fullName>
    </submittedName>
</protein>
<keyword evidence="2" id="KW-0614">Plasmid</keyword>
<dbReference type="HOGENOM" id="CLU_1389331_0_0_9"/>
<evidence type="ECO:0000313" key="2">
    <source>
        <dbReference type="EMBL" id="ADU23925.1"/>
    </source>
</evidence>